<protein>
    <recommendedName>
        <fullName evidence="1">BRCT domain-containing protein</fullName>
    </recommendedName>
</protein>
<dbReference type="InterPro" id="IPR022047">
    <property type="entry name" value="Microcephalin-like"/>
</dbReference>
<dbReference type="InParanoid" id="A0A1Y1U6F5"/>
<dbReference type="PANTHER" id="PTHR14625">
    <property type="entry name" value="MICROCEPHALIN"/>
    <property type="match status" value="1"/>
</dbReference>
<organism evidence="2 3">
    <name type="scientific">Kockovaella imperatae</name>
    <dbReference type="NCBI Taxonomy" id="4999"/>
    <lineage>
        <taxon>Eukaryota</taxon>
        <taxon>Fungi</taxon>
        <taxon>Dikarya</taxon>
        <taxon>Basidiomycota</taxon>
        <taxon>Agaricomycotina</taxon>
        <taxon>Tremellomycetes</taxon>
        <taxon>Tremellales</taxon>
        <taxon>Cuniculitremaceae</taxon>
        <taxon>Kockovaella</taxon>
    </lineage>
</organism>
<reference evidence="2 3" key="1">
    <citation type="submission" date="2017-03" db="EMBL/GenBank/DDBJ databases">
        <title>Widespread Adenine N6-methylation of Active Genes in Fungi.</title>
        <authorList>
            <consortium name="DOE Joint Genome Institute"/>
            <person name="Mondo S.J."/>
            <person name="Dannebaum R.O."/>
            <person name="Kuo R.C."/>
            <person name="Louie K.B."/>
            <person name="Bewick A.J."/>
            <person name="Labutti K."/>
            <person name="Haridas S."/>
            <person name="Kuo A."/>
            <person name="Salamov A."/>
            <person name="Ahrendt S.R."/>
            <person name="Lau R."/>
            <person name="Bowen B.P."/>
            <person name="Lipzen A."/>
            <person name="Sullivan W."/>
            <person name="Andreopoulos W.B."/>
            <person name="Clum A."/>
            <person name="Lindquist E."/>
            <person name="Daum C."/>
            <person name="Northen T.R."/>
            <person name="Ramamoorthy G."/>
            <person name="Schmitz R.J."/>
            <person name="Gryganskyi A."/>
            <person name="Culley D."/>
            <person name="Magnuson J."/>
            <person name="James T.Y."/>
            <person name="O'Malley M.A."/>
            <person name="Stajich J.E."/>
            <person name="Spatafora J.W."/>
            <person name="Visel A."/>
            <person name="Grigoriev I.V."/>
        </authorList>
    </citation>
    <scope>NUCLEOTIDE SEQUENCE [LARGE SCALE GENOMIC DNA]</scope>
    <source>
        <strain evidence="2 3">NRRL Y-17943</strain>
    </source>
</reference>
<dbReference type="STRING" id="4999.A0A1Y1U6F5"/>
<dbReference type="OrthoDB" id="2384350at2759"/>
<accession>A0A1Y1U6F5</accession>
<dbReference type="GeneID" id="33555519"/>
<dbReference type="CDD" id="cd17716">
    <property type="entry name" value="BRCT_microcephalin_rpt1"/>
    <property type="match status" value="1"/>
</dbReference>
<dbReference type="PROSITE" id="PS50172">
    <property type="entry name" value="BRCT"/>
    <property type="match status" value="1"/>
</dbReference>
<proteinExistence type="predicted"/>
<dbReference type="SUPFAM" id="SSF52113">
    <property type="entry name" value="BRCT domain"/>
    <property type="match status" value="1"/>
</dbReference>
<dbReference type="PANTHER" id="PTHR14625:SF3">
    <property type="entry name" value="MICROCEPHALIN"/>
    <property type="match status" value="1"/>
</dbReference>
<evidence type="ECO:0000313" key="2">
    <source>
        <dbReference type="EMBL" id="ORX33582.1"/>
    </source>
</evidence>
<dbReference type="AlphaFoldDB" id="A0A1Y1U6F5"/>
<name>A0A1Y1U6F5_9TREE</name>
<dbReference type="InterPro" id="IPR001357">
    <property type="entry name" value="BRCT_dom"/>
</dbReference>
<sequence>MVSSGGQGCMKRVVAFVDVRTAEGDEAGVIFSDMLRSLGARVISRLTDNVTHVIYKSGRQTTLSWWRRQDEETRPFIVGIGWVTKSKEKGEKLDEGAFAVNVEDEDVFSKVSKRERMQEAC</sequence>
<dbReference type="InterPro" id="IPR036420">
    <property type="entry name" value="BRCT_dom_sf"/>
</dbReference>
<dbReference type="Proteomes" id="UP000193218">
    <property type="component" value="Unassembled WGS sequence"/>
</dbReference>
<dbReference type="EMBL" id="NBSH01000019">
    <property type="protein sequence ID" value="ORX33582.1"/>
    <property type="molecule type" value="Genomic_DNA"/>
</dbReference>
<feature type="domain" description="BRCT" evidence="1">
    <location>
        <begin position="31"/>
        <end position="100"/>
    </location>
</feature>
<dbReference type="GO" id="GO:0000278">
    <property type="term" value="P:mitotic cell cycle"/>
    <property type="evidence" value="ECO:0007669"/>
    <property type="project" value="TreeGrafter"/>
</dbReference>
<evidence type="ECO:0000259" key="1">
    <source>
        <dbReference type="PROSITE" id="PS50172"/>
    </source>
</evidence>
<dbReference type="Gene3D" id="3.40.50.10190">
    <property type="entry name" value="BRCT domain"/>
    <property type="match status" value="1"/>
</dbReference>
<evidence type="ECO:0000313" key="3">
    <source>
        <dbReference type="Proteomes" id="UP000193218"/>
    </source>
</evidence>
<gene>
    <name evidence="2" type="ORF">BD324DRAFT_584838</name>
</gene>
<dbReference type="RefSeq" id="XP_021867901.1">
    <property type="nucleotide sequence ID" value="XM_022013711.1"/>
</dbReference>
<keyword evidence="3" id="KW-1185">Reference proteome</keyword>
<comment type="caution">
    <text evidence="2">The sequence shown here is derived from an EMBL/GenBank/DDBJ whole genome shotgun (WGS) entry which is preliminary data.</text>
</comment>